<dbReference type="SUPFAM" id="SSF53649">
    <property type="entry name" value="Alkaline phosphatase-like"/>
    <property type="match status" value="1"/>
</dbReference>
<dbReference type="EMBL" id="KZ308751">
    <property type="protein sequence ID" value="KAG8233881.1"/>
    <property type="molecule type" value="Genomic_DNA"/>
</dbReference>
<reference evidence="2" key="1">
    <citation type="submission" date="2013-04" db="EMBL/GenBank/DDBJ databases">
        <authorList>
            <person name="Qu J."/>
            <person name="Murali S.C."/>
            <person name="Bandaranaike D."/>
            <person name="Bellair M."/>
            <person name="Blankenburg K."/>
            <person name="Chao H."/>
            <person name="Dinh H."/>
            <person name="Doddapaneni H."/>
            <person name="Downs B."/>
            <person name="Dugan-Rocha S."/>
            <person name="Elkadiri S."/>
            <person name="Gnanaolivu R.D."/>
            <person name="Hernandez B."/>
            <person name="Javaid M."/>
            <person name="Jayaseelan J.C."/>
            <person name="Lee S."/>
            <person name="Li M."/>
            <person name="Ming W."/>
            <person name="Munidasa M."/>
            <person name="Muniz J."/>
            <person name="Nguyen L."/>
            <person name="Ongeri F."/>
            <person name="Osuji N."/>
            <person name="Pu L.-L."/>
            <person name="Puazo M."/>
            <person name="Qu C."/>
            <person name="Quiroz J."/>
            <person name="Raj R."/>
            <person name="Weissenberger G."/>
            <person name="Xin Y."/>
            <person name="Zou X."/>
            <person name="Han Y."/>
            <person name="Richards S."/>
            <person name="Worley K."/>
            <person name="Muzny D."/>
            <person name="Gibbs R."/>
        </authorList>
    </citation>
    <scope>NUCLEOTIDE SEQUENCE</scope>
    <source>
        <strain evidence="2">Sampled in the wild</strain>
    </source>
</reference>
<dbReference type="CDD" id="cd16018">
    <property type="entry name" value="Enpp"/>
    <property type="match status" value="1"/>
</dbReference>
<name>A0A8K0KEW8_LADFU</name>
<keyword evidence="3" id="KW-1185">Reference proteome</keyword>
<dbReference type="OrthoDB" id="415411at2759"/>
<dbReference type="GO" id="GO:0016787">
    <property type="term" value="F:hydrolase activity"/>
    <property type="evidence" value="ECO:0007669"/>
    <property type="project" value="UniProtKB-ARBA"/>
</dbReference>
<evidence type="ECO:0000313" key="2">
    <source>
        <dbReference type="EMBL" id="KAG8233881.1"/>
    </source>
</evidence>
<dbReference type="Proteomes" id="UP000792457">
    <property type="component" value="Unassembled WGS sequence"/>
</dbReference>
<dbReference type="InterPro" id="IPR017850">
    <property type="entry name" value="Alkaline_phosphatase_core_sf"/>
</dbReference>
<organism evidence="2 3">
    <name type="scientific">Ladona fulva</name>
    <name type="common">Scarce chaser dragonfly</name>
    <name type="synonym">Libellula fulva</name>
    <dbReference type="NCBI Taxonomy" id="123851"/>
    <lineage>
        <taxon>Eukaryota</taxon>
        <taxon>Metazoa</taxon>
        <taxon>Ecdysozoa</taxon>
        <taxon>Arthropoda</taxon>
        <taxon>Hexapoda</taxon>
        <taxon>Insecta</taxon>
        <taxon>Pterygota</taxon>
        <taxon>Palaeoptera</taxon>
        <taxon>Odonata</taxon>
        <taxon>Epiprocta</taxon>
        <taxon>Anisoptera</taxon>
        <taxon>Libelluloidea</taxon>
        <taxon>Libellulidae</taxon>
        <taxon>Ladona</taxon>
    </lineage>
</organism>
<dbReference type="PANTHER" id="PTHR10151">
    <property type="entry name" value="ECTONUCLEOTIDE PYROPHOSPHATASE/PHOSPHODIESTERASE"/>
    <property type="match status" value="1"/>
</dbReference>
<comment type="caution">
    <text evidence="2">The sequence shown here is derived from an EMBL/GenBank/DDBJ whole genome shotgun (WGS) entry which is preliminary data.</text>
</comment>
<keyword evidence="1" id="KW-0732">Signal</keyword>
<feature type="chain" id="PRO_5035464188" evidence="1">
    <location>
        <begin position="19"/>
        <end position="415"/>
    </location>
</feature>
<feature type="signal peptide" evidence="1">
    <location>
        <begin position="1"/>
        <end position="18"/>
    </location>
</feature>
<proteinExistence type="predicted"/>
<reference evidence="2" key="2">
    <citation type="submission" date="2017-10" db="EMBL/GenBank/DDBJ databases">
        <title>Ladona fulva Genome sequencing and assembly.</title>
        <authorList>
            <person name="Murali S."/>
            <person name="Richards S."/>
            <person name="Bandaranaike D."/>
            <person name="Bellair M."/>
            <person name="Blankenburg K."/>
            <person name="Chao H."/>
            <person name="Dinh H."/>
            <person name="Doddapaneni H."/>
            <person name="Dugan-Rocha S."/>
            <person name="Elkadiri S."/>
            <person name="Gnanaolivu R."/>
            <person name="Hernandez B."/>
            <person name="Skinner E."/>
            <person name="Javaid M."/>
            <person name="Lee S."/>
            <person name="Li M."/>
            <person name="Ming W."/>
            <person name="Munidasa M."/>
            <person name="Muniz J."/>
            <person name="Nguyen L."/>
            <person name="Hughes D."/>
            <person name="Osuji N."/>
            <person name="Pu L.-L."/>
            <person name="Puazo M."/>
            <person name="Qu C."/>
            <person name="Quiroz J."/>
            <person name="Raj R."/>
            <person name="Weissenberger G."/>
            <person name="Xin Y."/>
            <person name="Zou X."/>
            <person name="Han Y."/>
            <person name="Worley K."/>
            <person name="Muzny D."/>
            <person name="Gibbs R."/>
        </authorList>
    </citation>
    <scope>NUCLEOTIDE SEQUENCE</scope>
    <source>
        <strain evidence="2">Sampled in the wild</strain>
    </source>
</reference>
<dbReference type="Gene3D" id="3.30.1360.180">
    <property type="match status" value="1"/>
</dbReference>
<accession>A0A8K0KEW8</accession>
<dbReference type="Pfam" id="PF01663">
    <property type="entry name" value="Phosphodiest"/>
    <property type="match status" value="1"/>
</dbReference>
<gene>
    <name evidence="2" type="ORF">J437_LFUL013226</name>
</gene>
<sequence length="415" mass="47805">MTISIKLVLFLCAIHSLAVEVTGRRQVVIIVSIDGFRYDYIKAHNLSKLSELQREGTHSERMFNVFDTNTYPNHQSIATGLYPESHGVISNEVYDPKYRRVIKYGADLYEEDDILNEITGNGSYSGVMMWPGGEFPYGKTKDRYESLRNTKILPTYYQEWDMSIPWEVRIDTIIHWITHPTKPTNLVMLYFEEPDLISHAFGPESDLVKTRLEDLDRVLRYLCEKINYNNLTDFVNVIVVSDHGMKTVTSTNIIDLRSSVNISLFNTAASSPVMHIYPKPGYEDIVFRQLNASASRQPFKVYQKRDIPERWHIARSRRAPPILALADEGYVFQDFLKKIYYYSITAHQTYGVHGYDNALDSMHPLFLAWGPLIKRGYEIEPFSAVDIFPLVCKILDLPYHPVNGTLGIGNQKVKE</sequence>
<dbReference type="Gene3D" id="3.40.720.10">
    <property type="entry name" value="Alkaline Phosphatase, subunit A"/>
    <property type="match status" value="1"/>
</dbReference>
<dbReference type="AlphaFoldDB" id="A0A8K0KEW8"/>
<protein>
    <submittedName>
        <fullName evidence="2">Uncharacterized protein</fullName>
    </submittedName>
</protein>
<evidence type="ECO:0000313" key="3">
    <source>
        <dbReference type="Proteomes" id="UP000792457"/>
    </source>
</evidence>
<dbReference type="PANTHER" id="PTHR10151:SF120">
    <property type="entry name" value="BIS(5'-ADENOSYL)-TRIPHOSPHATASE"/>
    <property type="match status" value="1"/>
</dbReference>
<dbReference type="InterPro" id="IPR002591">
    <property type="entry name" value="Phosphodiest/P_Trfase"/>
</dbReference>
<evidence type="ECO:0000256" key="1">
    <source>
        <dbReference type="SAM" id="SignalP"/>
    </source>
</evidence>